<feature type="transmembrane region" description="Helical" evidence="6">
    <location>
        <begin position="83"/>
        <end position="112"/>
    </location>
</feature>
<dbReference type="GO" id="GO:0016020">
    <property type="term" value="C:membrane"/>
    <property type="evidence" value="ECO:0007669"/>
    <property type="project" value="UniProtKB-SubCell"/>
</dbReference>
<dbReference type="OrthoDB" id="86089at2157"/>
<dbReference type="GeneID" id="27139055"/>
<organism evidence="8 9">
    <name type="scientific">Thermococcus peptonophilus</name>
    <dbReference type="NCBI Taxonomy" id="53952"/>
    <lineage>
        <taxon>Archaea</taxon>
        <taxon>Methanobacteriati</taxon>
        <taxon>Methanobacteriota</taxon>
        <taxon>Thermococci</taxon>
        <taxon>Thermococcales</taxon>
        <taxon>Thermococcaceae</taxon>
        <taxon>Thermococcus</taxon>
    </lineage>
</organism>
<feature type="transmembrane region" description="Helical" evidence="6">
    <location>
        <begin position="196"/>
        <end position="216"/>
    </location>
</feature>
<evidence type="ECO:0000256" key="6">
    <source>
        <dbReference type="SAM" id="Phobius"/>
    </source>
</evidence>
<dbReference type="RefSeq" id="WP_062386705.1">
    <property type="nucleotide sequence ID" value="NZ_CP014750.1"/>
</dbReference>
<reference evidence="9" key="1">
    <citation type="submission" date="2016-03" db="EMBL/GenBank/DDBJ databases">
        <authorList>
            <person name="Oger P.M."/>
        </authorList>
    </citation>
    <scope>NUCLEOTIDE SEQUENCE [LARGE SCALE GENOMIC DNA]</scope>
    <source>
        <strain evidence="9">OG-1</strain>
    </source>
</reference>
<keyword evidence="9" id="KW-1185">Reference proteome</keyword>
<keyword evidence="2" id="KW-0813">Transport</keyword>
<feature type="transmembrane region" description="Helical" evidence="6">
    <location>
        <begin position="124"/>
        <end position="142"/>
    </location>
</feature>
<dbReference type="InterPro" id="IPR051475">
    <property type="entry name" value="Diverse_Ion_Transporter"/>
</dbReference>
<comment type="subcellular location">
    <subcellularLocation>
        <location evidence="1">Membrane</location>
        <topology evidence="1">Multi-pass membrane protein</topology>
    </subcellularLocation>
</comment>
<dbReference type="InterPro" id="IPR004680">
    <property type="entry name" value="Cit_transptr-like_dom"/>
</dbReference>
<feature type="transmembrane region" description="Helical" evidence="6">
    <location>
        <begin position="162"/>
        <end position="184"/>
    </location>
</feature>
<name>A0A142CSS7_9EURY</name>
<feature type="transmembrane region" description="Helical" evidence="6">
    <location>
        <begin position="228"/>
        <end position="257"/>
    </location>
</feature>
<sequence>MACEGVRDFLKREWFLSALVVLYLALLLRDSSLLWGTPGLVDWGSLSLIGSLILVSRGLELSGIFTRLSCRLISLSGGSERKLAFILLPTVALSSAVIMNDTAMLIFIPLVITLSQISGKDLRSLIVLSAIAANVGSALTPIGNPQNVIIWSYYGISFHSFVLRMFPFVFLWLLLLLFFAYFIFKDEIEQRELPPVSVRKSLLWAAILLLAADMTIAQEGKAPWTFPITLGALLLIGREVLLGFDWALFLTFAFIFADFGEIARVLSSARISFPDSGLGLFITSALLSQIVSNVPATVLLLGGRDWISLAVGVNIGGTGLIIGSLANLIAVRIGDVGIREFHRYSLPFLMITAALSALILAL</sequence>
<feature type="domain" description="Citrate transporter-like" evidence="7">
    <location>
        <begin position="14"/>
        <end position="301"/>
    </location>
</feature>
<dbReference type="PANTHER" id="PTHR43568:SF1">
    <property type="entry name" value="P PROTEIN"/>
    <property type="match status" value="1"/>
</dbReference>
<dbReference type="Proteomes" id="UP000073604">
    <property type="component" value="Chromosome"/>
</dbReference>
<dbReference type="GO" id="GO:0055085">
    <property type="term" value="P:transmembrane transport"/>
    <property type="evidence" value="ECO:0007669"/>
    <property type="project" value="InterPro"/>
</dbReference>
<dbReference type="Pfam" id="PF03600">
    <property type="entry name" value="CitMHS"/>
    <property type="match status" value="1"/>
</dbReference>
<dbReference type="AlphaFoldDB" id="A0A142CSS7"/>
<keyword evidence="4 6" id="KW-1133">Transmembrane helix</keyword>
<evidence type="ECO:0000256" key="5">
    <source>
        <dbReference type="ARBA" id="ARBA00023136"/>
    </source>
</evidence>
<evidence type="ECO:0000313" key="8">
    <source>
        <dbReference type="EMBL" id="AMQ17829.1"/>
    </source>
</evidence>
<feature type="transmembrane region" description="Helical" evidence="6">
    <location>
        <begin position="341"/>
        <end position="361"/>
    </location>
</feature>
<feature type="transmembrane region" description="Helical" evidence="6">
    <location>
        <begin position="306"/>
        <end position="329"/>
    </location>
</feature>
<protein>
    <submittedName>
        <fullName evidence="8">Anion transporter</fullName>
    </submittedName>
</protein>
<evidence type="ECO:0000259" key="7">
    <source>
        <dbReference type="Pfam" id="PF03600"/>
    </source>
</evidence>
<feature type="transmembrane region" description="Helical" evidence="6">
    <location>
        <begin position="278"/>
        <end position="300"/>
    </location>
</feature>
<dbReference type="PANTHER" id="PTHR43568">
    <property type="entry name" value="P PROTEIN"/>
    <property type="match status" value="1"/>
</dbReference>
<feature type="transmembrane region" description="Helical" evidence="6">
    <location>
        <begin position="12"/>
        <end position="28"/>
    </location>
</feature>
<evidence type="ECO:0000256" key="2">
    <source>
        <dbReference type="ARBA" id="ARBA00022448"/>
    </source>
</evidence>
<evidence type="ECO:0000256" key="3">
    <source>
        <dbReference type="ARBA" id="ARBA00022692"/>
    </source>
</evidence>
<evidence type="ECO:0000256" key="1">
    <source>
        <dbReference type="ARBA" id="ARBA00004141"/>
    </source>
</evidence>
<dbReference type="EMBL" id="CP014750">
    <property type="protein sequence ID" value="AMQ17829.1"/>
    <property type="molecule type" value="Genomic_DNA"/>
</dbReference>
<evidence type="ECO:0000313" key="9">
    <source>
        <dbReference type="Proteomes" id="UP000073604"/>
    </source>
</evidence>
<proteinExistence type="predicted"/>
<gene>
    <name evidence="8" type="ORF">A0127_00875</name>
</gene>
<dbReference type="KEGG" id="tpep:A0127_00875"/>
<keyword evidence="3 6" id="KW-0812">Transmembrane</keyword>
<keyword evidence="5 6" id="KW-0472">Membrane</keyword>
<dbReference type="STRING" id="53952.A0127_00875"/>
<evidence type="ECO:0000256" key="4">
    <source>
        <dbReference type="ARBA" id="ARBA00022989"/>
    </source>
</evidence>
<accession>A0A142CSS7</accession>